<name>A0A3L6L3I5_9TRYP</name>
<proteinExistence type="predicted"/>
<dbReference type="EMBL" id="QSBY01000007">
    <property type="protein sequence ID" value="RHW71234.1"/>
    <property type="molecule type" value="Genomic_DNA"/>
</dbReference>
<comment type="caution">
    <text evidence="1">The sequence shown here is derived from an EMBL/GenBank/DDBJ whole genome shotgun (WGS) entry which is preliminary data.</text>
</comment>
<gene>
    <name evidence="1" type="ORF">DPX39_070008400</name>
</gene>
<sequence length="181" mass="19089">MTSHHSETSDTHKVTHISADKIGSVLFKATKLKIGKTARLVLSAPTKKVEGNGALGTRCNWKQTTNNAACEVKSGAASGNPAAANAGVALHIAETQASIVGNELDPKPSAKAAQRPISAANVRTILIQGHTTLEAGQGQQHNYKQPPKKVSEATVQHLSPTIQAQRLAAYLEFKEGSKIKL</sequence>
<dbReference type="Proteomes" id="UP000266743">
    <property type="component" value="Chromosome 7"/>
</dbReference>
<evidence type="ECO:0000313" key="1">
    <source>
        <dbReference type="EMBL" id="RHW71234.1"/>
    </source>
</evidence>
<accession>A0A3L6L3I5</accession>
<organism evidence="1">
    <name type="scientific">Trypanosoma brucei equiperdum</name>
    <dbReference type="NCBI Taxonomy" id="630700"/>
    <lineage>
        <taxon>Eukaryota</taxon>
        <taxon>Discoba</taxon>
        <taxon>Euglenozoa</taxon>
        <taxon>Kinetoplastea</taxon>
        <taxon>Metakinetoplastina</taxon>
        <taxon>Trypanosomatida</taxon>
        <taxon>Trypanosomatidae</taxon>
        <taxon>Trypanosoma</taxon>
    </lineage>
</organism>
<reference evidence="1" key="1">
    <citation type="submission" date="2018-09" db="EMBL/GenBank/DDBJ databases">
        <title>whole genome sequence of T. equiperdum IVM-t1 strain.</title>
        <authorList>
            <person name="Suganuma K."/>
        </authorList>
    </citation>
    <scope>NUCLEOTIDE SEQUENCE [LARGE SCALE GENOMIC DNA]</scope>
    <source>
        <strain evidence="1">IVM-t1</strain>
    </source>
</reference>
<dbReference type="AlphaFoldDB" id="A0A3L6L3I5"/>
<protein>
    <recommendedName>
        <fullName evidence="2">Variant surface glycoprotein</fullName>
    </recommendedName>
</protein>
<evidence type="ECO:0008006" key="2">
    <source>
        <dbReference type="Google" id="ProtNLM"/>
    </source>
</evidence>